<proteinExistence type="predicted"/>
<protein>
    <submittedName>
        <fullName evidence="1">Uncharacterized protein</fullName>
    </submittedName>
</protein>
<name>A0A804MKD4_MAIZE</name>
<organism evidence="1 2">
    <name type="scientific">Zea mays</name>
    <name type="common">Maize</name>
    <dbReference type="NCBI Taxonomy" id="4577"/>
    <lineage>
        <taxon>Eukaryota</taxon>
        <taxon>Viridiplantae</taxon>
        <taxon>Streptophyta</taxon>
        <taxon>Embryophyta</taxon>
        <taxon>Tracheophyta</taxon>
        <taxon>Spermatophyta</taxon>
        <taxon>Magnoliopsida</taxon>
        <taxon>Liliopsida</taxon>
        <taxon>Poales</taxon>
        <taxon>Poaceae</taxon>
        <taxon>PACMAD clade</taxon>
        <taxon>Panicoideae</taxon>
        <taxon>Andropogonodae</taxon>
        <taxon>Andropogoneae</taxon>
        <taxon>Tripsacinae</taxon>
        <taxon>Zea</taxon>
    </lineage>
</organism>
<evidence type="ECO:0000313" key="2">
    <source>
        <dbReference type="Proteomes" id="UP000007305"/>
    </source>
</evidence>
<reference evidence="2" key="1">
    <citation type="submission" date="2015-12" db="EMBL/GenBank/DDBJ databases">
        <title>Update maize B73 reference genome by single molecule sequencing technologies.</title>
        <authorList>
            <consortium name="Maize Genome Sequencing Project"/>
            <person name="Ware D."/>
        </authorList>
    </citation>
    <scope>NUCLEOTIDE SEQUENCE [LARGE SCALE GENOMIC DNA]</scope>
    <source>
        <strain evidence="2">cv. B73</strain>
    </source>
</reference>
<accession>A0A804MKD4</accession>
<dbReference type="Gramene" id="Zm00001eb093050_T001">
    <property type="protein sequence ID" value="Zm00001eb093050_P001"/>
    <property type="gene ID" value="Zm00001eb093050"/>
</dbReference>
<dbReference type="InParanoid" id="A0A804MKD4"/>
<keyword evidence="2" id="KW-1185">Reference proteome</keyword>
<dbReference type="AlphaFoldDB" id="A0A804MKD4"/>
<dbReference type="Proteomes" id="UP000007305">
    <property type="component" value="Chromosome 2"/>
</dbReference>
<evidence type="ECO:0000313" key="1">
    <source>
        <dbReference type="EnsemblPlants" id="Zm00001eb093050_P001"/>
    </source>
</evidence>
<reference evidence="1" key="3">
    <citation type="submission" date="2021-05" db="UniProtKB">
        <authorList>
            <consortium name="EnsemblPlants"/>
        </authorList>
    </citation>
    <scope>IDENTIFICATION</scope>
    <source>
        <strain evidence="1">cv. B73</strain>
    </source>
</reference>
<reference evidence="1" key="2">
    <citation type="submission" date="2019-07" db="EMBL/GenBank/DDBJ databases">
        <authorList>
            <person name="Seetharam A."/>
            <person name="Woodhouse M."/>
            <person name="Cannon E."/>
        </authorList>
    </citation>
    <scope>NUCLEOTIDE SEQUENCE [LARGE SCALE GENOMIC DNA]</scope>
    <source>
        <strain evidence="1">cv. B73</strain>
    </source>
</reference>
<sequence>MRSVCQTLRVVTDREMEDEAVLEMNELNSFTPHGKDKVELSFGGNSADRRGEASWTSLAGTSQQESELAALRMHGMFSPGGRVHLYLVFRQLLKVARQKGVQRPRRPLVCRFFGSTSLVA</sequence>
<dbReference type="EnsemblPlants" id="Zm00001eb093050_T001">
    <property type="protein sequence ID" value="Zm00001eb093050_P001"/>
    <property type="gene ID" value="Zm00001eb093050"/>
</dbReference>